<dbReference type="AlphaFoldDB" id="A0A8D9H9Z4"/>
<dbReference type="EMBL" id="LS974618">
    <property type="protein sequence ID" value="CAG7895097.1"/>
    <property type="molecule type" value="Genomic_DNA"/>
</dbReference>
<proteinExistence type="predicted"/>
<sequence length="79" mass="9019">IAHGGIALLDNLRRRGVKMDNTCLVCGNAKPYVFSMQSGQGAEILNFFVGWRLWKMRNNIIFNNKRDHIINMINGALRD</sequence>
<gene>
    <name evidence="1" type="ORF">BRAPAZ1V2_A02P40490.2</name>
</gene>
<name>A0A8D9H9Z4_BRACM</name>
<evidence type="ECO:0000313" key="2">
    <source>
        <dbReference type="Proteomes" id="UP000694005"/>
    </source>
</evidence>
<protein>
    <submittedName>
        <fullName evidence="1">Uncharacterized protein</fullName>
    </submittedName>
</protein>
<accession>A0A8D9H9Z4</accession>
<dbReference type="Gramene" id="A02p40490.2_BraZ1">
    <property type="protein sequence ID" value="A02p40490.2_BraZ1.CDS"/>
    <property type="gene ID" value="A02g40490.2_BraZ1"/>
</dbReference>
<organism evidence="1 2">
    <name type="scientific">Brassica campestris</name>
    <name type="common">Field mustard</name>
    <dbReference type="NCBI Taxonomy" id="3711"/>
    <lineage>
        <taxon>Eukaryota</taxon>
        <taxon>Viridiplantae</taxon>
        <taxon>Streptophyta</taxon>
        <taxon>Embryophyta</taxon>
        <taxon>Tracheophyta</taxon>
        <taxon>Spermatophyta</taxon>
        <taxon>Magnoliopsida</taxon>
        <taxon>eudicotyledons</taxon>
        <taxon>Gunneridae</taxon>
        <taxon>Pentapetalae</taxon>
        <taxon>rosids</taxon>
        <taxon>malvids</taxon>
        <taxon>Brassicales</taxon>
        <taxon>Brassicaceae</taxon>
        <taxon>Brassiceae</taxon>
        <taxon>Brassica</taxon>
    </lineage>
</organism>
<feature type="non-terminal residue" evidence="1">
    <location>
        <position position="79"/>
    </location>
</feature>
<reference evidence="1 2" key="1">
    <citation type="submission" date="2021-07" db="EMBL/GenBank/DDBJ databases">
        <authorList>
            <consortium name="Genoscope - CEA"/>
            <person name="William W."/>
        </authorList>
    </citation>
    <scope>NUCLEOTIDE SEQUENCE [LARGE SCALE GENOMIC DNA]</scope>
</reference>
<dbReference type="Proteomes" id="UP000694005">
    <property type="component" value="Chromosome A02"/>
</dbReference>
<feature type="non-terminal residue" evidence="1">
    <location>
        <position position="1"/>
    </location>
</feature>
<evidence type="ECO:0000313" key="1">
    <source>
        <dbReference type="EMBL" id="CAG7895097.1"/>
    </source>
</evidence>